<protein>
    <recommendedName>
        <fullName evidence="3">histidine kinase</fullName>
        <ecNumber evidence="3">2.7.13.3</ecNumber>
    </recommendedName>
</protein>
<dbReference type="EC" id="2.7.13.3" evidence="3"/>
<evidence type="ECO:0000256" key="6">
    <source>
        <dbReference type="ARBA" id="ARBA00022679"/>
    </source>
</evidence>
<feature type="transmembrane region" description="Helical" evidence="14">
    <location>
        <begin position="21"/>
        <end position="39"/>
    </location>
</feature>
<dbReference type="PANTHER" id="PTHR45528:SF1">
    <property type="entry name" value="SENSOR HISTIDINE KINASE CPXA"/>
    <property type="match status" value="1"/>
</dbReference>
<dbReference type="Gene3D" id="1.10.287.130">
    <property type="match status" value="1"/>
</dbReference>
<gene>
    <name evidence="17" type="ORF">CEW91_00665</name>
</gene>
<name>A0ABM6LQF9_9GAMM</name>
<keyword evidence="8" id="KW-0547">Nucleotide-binding</keyword>
<evidence type="ECO:0000256" key="9">
    <source>
        <dbReference type="ARBA" id="ARBA00022777"/>
    </source>
</evidence>
<dbReference type="InterPro" id="IPR036890">
    <property type="entry name" value="HATPase_C_sf"/>
</dbReference>
<evidence type="ECO:0000313" key="17">
    <source>
        <dbReference type="EMBL" id="ASG64755.1"/>
    </source>
</evidence>
<evidence type="ECO:0000313" key="18">
    <source>
        <dbReference type="Proteomes" id="UP000197717"/>
    </source>
</evidence>
<evidence type="ECO:0000256" key="12">
    <source>
        <dbReference type="ARBA" id="ARBA00023012"/>
    </source>
</evidence>
<sequence>MWATNLKDWIKMRANSIRAKLFISFGVLVVIISFVYMRLSYLAITTSEAVIASVLLETDPPGMTTTVYSEVDLPACNSTSLLHDTKITVYECAEQTVYSYPTKDAQGVPVWKLLDATEALPFSRFNDVLNLFNTSLALVAIVLALLATWVIANRIAQPIRNLTEQVLRQRDNADASIKRLSREDEIGQLADAFYHTYSELQSALQREKDFTRDVSHELRTPITLIKNTLTLTRDDALQPDTMKLLQQATSELQQTINVLLALARKENLNFTELVFVPLLEEAILGVHRVHPDLVFDCHVDLPPQLRVYGNQHLISLLCQNLISNGFYHGDASGLKIHQSDGGAIVFENSLGESSERPYYQGLGHGQYLVKRIAKVMNWSVSIEQTSDIYRVKITPTTVLE</sequence>
<dbReference type="SUPFAM" id="SSF55874">
    <property type="entry name" value="ATPase domain of HSP90 chaperone/DNA topoisomerase II/histidine kinase"/>
    <property type="match status" value="1"/>
</dbReference>
<evidence type="ECO:0000259" key="15">
    <source>
        <dbReference type="PROSITE" id="PS50109"/>
    </source>
</evidence>
<keyword evidence="4" id="KW-1003">Cell membrane</keyword>
<evidence type="ECO:0000256" key="10">
    <source>
        <dbReference type="ARBA" id="ARBA00022840"/>
    </source>
</evidence>
<evidence type="ECO:0000256" key="7">
    <source>
        <dbReference type="ARBA" id="ARBA00022692"/>
    </source>
</evidence>
<keyword evidence="6" id="KW-0808">Transferase</keyword>
<feature type="domain" description="HAMP" evidence="16">
    <location>
        <begin position="153"/>
        <end position="205"/>
    </location>
</feature>
<accession>A0ABM6LQF9</accession>
<evidence type="ECO:0000256" key="8">
    <source>
        <dbReference type="ARBA" id="ARBA00022741"/>
    </source>
</evidence>
<organism evidence="17 18">
    <name type="scientific">Idiomarina piscisalsi</name>
    <dbReference type="NCBI Taxonomy" id="1096243"/>
    <lineage>
        <taxon>Bacteria</taxon>
        <taxon>Pseudomonadati</taxon>
        <taxon>Pseudomonadota</taxon>
        <taxon>Gammaproteobacteria</taxon>
        <taxon>Alteromonadales</taxon>
        <taxon>Idiomarinaceae</taxon>
        <taxon>Idiomarina</taxon>
    </lineage>
</organism>
<dbReference type="InterPro" id="IPR036097">
    <property type="entry name" value="HisK_dim/P_sf"/>
</dbReference>
<dbReference type="PROSITE" id="PS50885">
    <property type="entry name" value="HAMP"/>
    <property type="match status" value="1"/>
</dbReference>
<dbReference type="PANTHER" id="PTHR45528">
    <property type="entry name" value="SENSOR HISTIDINE KINASE CPXA"/>
    <property type="match status" value="1"/>
</dbReference>
<comment type="catalytic activity">
    <reaction evidence="1">
        <text>ATP + protein L-histidine = ADP + protein N-phospho-L-histidine.</text>
        <dbReference type="EC" id="2.7.13.3"/>
    </reaction>
</comment>
<dbReference type="PROSITE" id="PS50109">
    <property type="entry name" value="HIS_KIN"/>
    <property type="match status" value="1"/>
</dbReference>
<keyword evidence="18" id="KW-1185">Reference proteome</keyword>
<keyword evidence="11 14" id="KW-1133">Transmembrane helix</keyword>
<keyword evidence="10" id="KW-0067">ATP-binding</keyword>
<dbReference type="InterPro" id="IPR050398">
    <property type="entry name" value="HssS/ArlS-like"/>
</dbReference>
<dbReference type="CDD" id="cd06225">
    <property type="entry name" value="HAMP"/>
    <property type="match status" value="1"/>
</dbReference>
<dbReference type="SUPFAM" id="SSF47384">
    <property type="entry name" value="Homodimeric domain of signal transducing histidine kinase"/>
    <property type="match status" value="1"/>
</dbReference>
<evidence type="ECO:0000256" key="13">
    <source>
        <dbReference type="ARBA" id="ARBA00023136"/>
    </source>
</evidence>
<keyword evidence="5" id="KW-0597">Phosphoprotein</keyword>
<keyword evidence="9" id="KW-0418">Kinase</keyword>
<evidence type="ECO:0000256" key="14">
    <source>
        <dbReference type="SAM" id="Phobius"/>
    </source>
</evidence>
<evidence type="ECO:0000256" key="1">
    <source>
        <dbReference type="ARBA" id="ARBA00000085"/>
    </source>
</evidence>
<dbReference type="SMART" id="SM00388">
    <property type="entry name" value="HisKA"/>
    <property type="match status" value="1"/>
</dbReference>
<comment type="subcellular location">
    <subcellularLocation>
        <location evidence="2">Cell membrane</location>
        <topology evidence="2">Multi-pass membrane protein</topology>
    </subcellularLocation>
</comment>
<keyword evidence="12" id="KW-0902">Two-component regulatory system</keyword>
<dbReference type="CDD" id="cd00082">
    <property type="entry name" value="HisKA"/>
    <property type="match status" value="1"/>
</dbReference>
<dbReference type="InterPro" id="IPR005467">
    <property type="entry name" value="His_kinase_dom"/>
</dbReference>
<keyword evidence="13 14" id="KW-0472">Membrane</keyword>
<feature type="domain" description="Histidine kinase" evidence="15">
    <location>
        <begin position="213"/>
        <end position="384"/>
    </location>
</feature>
<dbReference type="EMBL" id="CP022133">
    <property type="protein sequence ID" value="ASG64755.1"/>
    <property type="molecule type" value="Genomic_DNA"/>
</dbReference>
<evidence type="ECO:0000256" key="2">
    <source>
        <dbReference type="ARBA" id="ARBA00004651"/>
    </source>
</evidence>
<dbReference type="Gene3D" id="6.10.340.10">
    <property type="match status" value="1"/>
</dbReference>
<evidence type="ECO:0000259" key="16">
    <source>
        <dbReference type="PROSITE" id="PS50885"/>
    </source>
</evidence>
<keyword evidence="7 14" id="KW-0812">Transmembrane</keyword>
<dbReference type="Proteomes" id="UP000197717">
    <property type="component" value="Chromosome"/>
</dbReference>
<reference evidence="17 18" key="1">
    <citation type="submission" date="2017-06" db="EMBL/GenBank/DDBJ databases">
        <title>Complete genome sequence of Idiomarina piscisalsi strain 10PY1A isolated from soil of Soudi Arabia.</title>
        <authorList>
            <person name="Kim M.-C."/>
            <person name="Jung B.K."/>
            <person name="Budiyanto F."/>
            <person name="Nzila A."/>
            <person name="Shin J.-H."/>
        </authorList>
    </citation>
    <scope>NUCLEOTIDE SEQUENCE [LARGE SCALE GENOMIC DNA]</scope>
    <source>
        <strain evidence="17 18">10PY1A</strain>
    </source>
</reference>
<evidence type="ECO:0000256" key="11">
    <source>
        <dbReference type="ARBA" id="ARBA00022989"/>
    </source>
</evidence>
<dbReference type="InterPro" id="IPR003661">
    <property type="entry name" value="HisK_dim/P_dom"/>
</dbReference>
<dbReference type="Pfam" id="PF00512">
    <property type="entry name" value="HisKA"/>
    <property type="match status" value="1"/>
</dbReference>
<evidence type="ECO:0000256" key="4">
    <source>
        <dbReference type="ARBA" id="ARBA00022475"/>
    </source>
</evidence>
<evidence type="ECO:0000256" key="3">
    <source>
        <dbReference type="ARBA" id="ARBA00012438"/>
    </source>
</evidence>
<evidence type="ECO:0000256" key="5">
    <source>
        <dbReference type="ARBA" id="ARBA00022553"/>
    </source>
</evidence>
<feature type="transmembrane region" description="Helical" evidence="14">
    <location>
        <begin position="131"/>
        <end position="152"/>
    </location>
</feature>
<dbReference type="InterPro" id="IPR003660">
    <property type="entry name" value="HAMP_dom"/>
</dbReference>
<proteinExistence type="predicted"/>